<feature type="transmembrane region" description="Helical" evidence="5">
    <location>
        <begin position="92"/>
        <end position="111"/>
    </location>
</feature>
<evidence type="ECO:0000256" key="4">
    <source>
        <dbReference type="ARBA" id="ARBA00023136"/>
    </source>
</evidence>
<evidence type="ECO:0000256" key="3">
    <source>
        <dbReference type="ARBA" id="ARBA00022989"/>
    </source>
</evidence>
<gene>
    <name evidence="7" type="ORF">GCM10007981_11210</name>
</gene>
<reference evidence="7" key="2">
    <citation type="submission" date="2020-09" db="EMBL/GenBank/DDBJ databases">
        <authorList>
            <person name="Sun Q."/>
            <person name="Ohkuma M."/>
        </authorList>
    </citation>
    <scope>NUCLEOTIDE SEQUENCE</scope>
    <source>
        <strain evidence="7">JCM 10088</strain>
    </source>
</reference>
<dbReference type="RefSeq" id="WP_188596424.1">
    <property type="nucleotide sequence ID" value="NZ_BMNL01000002.1"/>
</dbReference>
<dbReference type="InterPro" id="IPR010920">
    <property type="entry name" value="LSM_dom_sf"/>
</dbReference>
<sequence length="312" mass="33962">MGSNQCSGLSGMGNLMRRIIISWIPVIGAGILIYVIYEVLKVSVLNRYAQYEDVVRLTLTVAVGAAAFWQTGREVTRMVYACDPRKGPVIKFLLQLSIVSAVIIALAVEFAKVTPSAAAFGGTAVGLILGLAVQQSLSSIFAGVMIILSSPFKPGNRVTLVTWQYGVLRATYPHEGMPNGFTGTVVDMTLLYTTLIDDKGVTIRIPNSVLVQAMVINHDEAQFRMARTRLDVPASVPIAKFEEEIRRRLADVKQIKSIKVTAEETWQSTSIYQAAVEGVADPSMSEKDLRDALMRAALAARSALMDNPSPQR</sequence>
<dbReference type="AlphaFoldDB" id="A0A830GU45"/>
<dbReference type="EMBL" id="BMNL01000002">
    <property type="protein sequence ID" value="GGP20974.1"/>
    <property type="molecule type" value="Genomic_DNA"/>
</dbReference>
<dbReference type="InterPro" id="IPR006685">
    <property type="entry name" value="MscS_channel_2nd"/>
</dbReference>
<dbReference type="Gene3D" id="2.30.30.60">
    <property type="match status" value="1"/>
</dbReference>
<keyword evidence="2 5" id="KW-0812">Transmembrane</keyword>
<protein>
    <recommendedName>
        <fullName evidence="6">Mechanosensitive ion channel MscS domain-containing protein</fullName>
    </recommendedName>
</protein>
<evidence type="ECO:0000256" key="5">
    <source>
        <dbReference type="SAM" id="Phobius"/>
    </source>
</evidence>
<organism evidence="7 8">
    <name type="scientific">Thermocladium modestius</name>
    <dbReference type="NCBI Taxonomy" id="62609"/>
    <lineage>
        <taxon>Archaea</taxon>
        <taxon>Thermoproteota</taxon>
        <taxon>Thermoprotei</taxon>
        <taxon>Thermoproteales</taxon>
        <taxon>Thermoproteaceae</taxon>
        <taxon>Thermocladium</taxon>
    </lineage>
</organism>
<evidence type="ECO:0000313" key="7">
    <source>
        <dbReference type="EMBL" id="GGP20974.1"/>
    </source>
</evidence>
<evidence type="ECO:0000256" key="2">
    <source>
        <dbReference type="ARBA" id="ARBA00022692"/>
    </source>
</evidence>
<keyword evidence="3 5" id="KW-1133">Transmembrane helix</keyword>
<dbReference type="Proteomes" id="UP000610960">
    <property type="component" value="Unassembled WGS sequence"/>
</dbReference>
<dbReference type="SUPFAM" id="SSF50182">
    <property type="entry name" value="Sm-like ribonucleoproteins"/>
    <property type="match status" value="1"/>
</dbReference>
<keyword evidence="4 5" id="KW-0472">Membrane</keyword>
<evidence type="ECO:0000313" key="8">
    <source>
        <dbReference type="Proteomes" id="UP000610960"/>
    </source>
</evidence>
<dbReference type="PANTHER" id="PTHR30221:SF1">
    <property type="entry name" value="SMALL-CONDUCTANCE MECHANOSENSITIVE CHANNEL"/>
    <property type="match status" value="1"/>
</dbReference>
<reference evidence="7" key="1">
    <citation type="journal article" date="2014" name="Int. J. Syst. Evol. Microbiol.">
        <title>Complete genome sequence of Corynebacterium casei LMG S-19264T (=DSM 44701T), isolated from a smear-ripened cheese.</title>
        <authorList>
            <consortium name="US DOE Joint Genome Institute (JGI-PGF)"/>
            <person name="Walter F."/>
            <person name="Albersmeier A."/>
            <person name="Kalinowski J."/>
            <person name="Ruckert C."/>
        </authorList>
    </citation>
    <scope>NUCLEOTIDE SEQUENCE</scope>
    <source>
        <strain evidence="7">JCM 10088</strain>
    </source>
</reference>
<dbReference type="InterPro" id="IPR023408">
    <property type="entry name" value="MscS_beta-dom_sf"/>
</dbReference>
<accession>A0A830GU45</accession>
<keyword evidence="8" id="KW-1185">Reference proteome</keyword>
<feature type="transmembrane region" description="Helical" evidence="5">
    <location>
        <begin position="117"/>
        <end position="148"/>
    </location>
</feature>
<name>A0A830GU45_9CREN</name>
<dbReference type="GO" id="GO:0016020">
    <property type="term" value="C:membrane"/>
    <property type="evidence" value="ECO:0007669"/>
    <property type="project" value="UniProtKB-SubCell"/>
</dbReference>
<proteinExistence type="predicted"/>
<evidence type="ECO:0000256" key="1">
    <source>
        <dbReference type="ARBA" id="ARBA00004370"/>
    </source>
</evidence>
<dbReference type="Pfam" id="PF00924">
    <property type="entry name" value="MS_channel_2nd"/>
    <property type="match status" value="1"/>
</dbReference>
<dbReference type="GO" id="GO:0008381">
    <property type="term" value="F:mechanosensitive monoatomic ion channel activity"/>
    <property type="evidence" value="ECO:0007669"/>
    <property type="project" value="InterPro"/>
</dbReference>
<dbReference type="OrthoDB" id="31543at2157"/>
<dbReference type="PANTHER" id="PTHR30221">
    <property type="entry name" value="SMALL-CONDUCTANCE MECHANOSENSITIVE CHANNEL"/>
    <property type="match status" value="1"/>
</dbReference>
<feature type="domain" description="Mechanosensitive ion channel MscS" evidence="6">
    <location>
        <begin position="136"/>
        <end position="218"/>
    </location>
</feature>
<comment type="subcellular location">
    <subcellularLocation>
        <location evidence="1">Membrane</location>
    </subcellularLocation>
</comment>
<dbReference type="InterPro" id="IPR045275">
    <property type="entry name" value="MscS_archaea/bacteria_type"/>
</dbReference>
<evidence type="ECO:0000259" key="6">
    <source>
        <dbReference type="Pfam" id="PF00924"/>
    </source>
</evidence>
<feature type="transmembrane region" description="Helical" evidence="5">
    <location>
        <begin position="20"/>
        <end position="39"/>
    </location>
</feature>
<comment type="caution">
    <text evidence="7">The sequence shown here is derived from an EMBL/GenBank/DDBJ whole genome shotgun (WGS) entry which is preliminary data.</text>
</comment>